<dbReference type="Proteomes" id="UP000176420">
    <property type="component" value="Unassembled WGS sequence"/>
</dbReference>
<dbReference type="Gene3D" id="1.20.120.330">
    <property type="entry name" value="Nucleotidyltransferases domain 2"/>
    <property type="match status" value="1"/>
</dbReference>
<protein>
    <recommendedName>
        <fullName evidence="3">Polymerase beta nucleotidyltransferase domain-containing protein</fullName>
    </recommendedName>
</protein>
<dbReference type="SUPFAM" id="SSF81301">
    <property type="entry name" value="Nucleotidyltransferase"/>
    <property type="match status" value="1"/>
</dbReference>
<proteinExistence type="predicted"/>
<name>A0A1G2BJ79_9BACT</name>
<dbReference type="InterPro" id="IPR007530">
    <property type="entry name" value="Aminoglycoside_adenylylTfrase"/>
</dbReference>
<dbReference type="InterPro" id="IPR043519">
    <property type="entry name" value="NT_sf"/>
</dbReference>
<dbReference type="Gene3D" id="3.30.460.10">
    <property type="entry name" value="Beta Polymerase, domain 2"/>
    <property type="match status" value="1"/>
</dbReference>
<evidence type="ECO:0008006" key="3">
    <source>
        <dbReference type="Google" id="ProtNLM"/>
    </source>
</evidence>
<dbReference type="AlphaFoldDB" id="A0A1G2BJ79"/>
<gene>
    <name evidence="1" type="ORF">A2319_03815</name>
</gene>
<dbReference type="EMBL" id="MHKI01000003">
    <property type="protein sequence ID" value="OGY88287.1"/>
    <property type="molecule type" value="Genomic_DNA"/>
</dbReference>
<organism evidence="1 2">
    <name type="scientific">Candidatus Kerfeldbacteria bacterium RIFOXYB2_FULL_38_14</name>
    <dbReference type="NCBI Taxonomy" id="1798547"/>
    <lineage>
        <taxon>Bacteria</taxon>
        <taxon>Candidatus Kerfeldiibacteriota</taxon>
    </lineage>
</organism>
<evidence type="ECO:0000313" key="2">
    <source>
        <dbReference type="Proteomes" id="UP000176420"/>
    </source>
</evidence>
<dbReference type="SUPFAM" id="SSF81631">
    <property type="entry name" value="PAP/OAS1 substrate-binding domain"/>
    <property type="match status" value="1"/>
</dbReference>
<sequence>MSKIHTALVHRLVEVLKEDERVLAAWVEGSLARSEADDYSDIDLWLCVKDNAFEDFIDSREQFAAQLGPVLSILYPRNIDHDFNLMDSFKIIFEDQPLTLTLDVEVQKRSRKFFFTKDSEAEECRILFDRAEIIKYRPFNPQIVEQHAEEVFDDVVVRFWHQVPLVLSHIYRGDLLEAMNYYWQDLNYLISLYRILYTPEKVDWGFKDIEYDLPEEVIKELYDLMPHPHPKALPKLLKKLAKRFFKQSRVVGKRIKAPVPSALAQAILKEL</sequence>
<dbReference type="CDD" id="cd05403">
    <property type="entry name" value="NT_KNTase_like"/>
    <property type="match status" value="1"/>
</dbReference>
<dbReference type="Pfam" id="PF04439">
    <property type="entry name" value="Adenyl_transf"/>
    <property type="match status" value="1"/>
</dbReference>
<comment type="caution">
    <text evidence="1">The sequence shown here is derived from an EMBL/GenBank/DDBJ whole genome shotgun (WGS) entry which is preliminary data.</text>
</comment>
<reference evidence="1 2" key="1">
    <citation type="journal article" date="2016" name="Nat. Commun.">
        <title>Thousands of microbial genomes shed light on interconnected biogeochemical processes in an aquifer system.</title>
        <authorList>
            <person name="Anantharaman K."/>
            <person name="Brown C.T."/>
            <person name="Hug L.A."/>
            <person name="Sharon I."/>
            <person name="Castelle C.J."/>
            <person name="Probst A.J."/>
            <person name="Thomas B.C."/>
            <person name="Singh A."/>
            <person name="Wilkins M.J."/>
            <person name="Karaoz U."/>
            <person name="Brodie E.L."/>
            <person name="Williams K.H."/>
            <person name="Hubbard S.S."/>
            <person name="Banfield J.F."/>
        </authorList>
    </citation>
    <scope>NUCLEOTIDE SEQUENCE [LARGE SCALE GENOMIC DNA]</scope>
</reference>
<evidence type="ECO:0000313" key="1">
    <source>
        <dbReference type="EMBL" id="OGY88287.1"/>
    </source>
</evidence>
<accession>A0A1G2BJ79</accession>